<keyword evidence="2" id="KW-1185">Reference proteome</keyword>
<evidence type="ECO:0008006" key="3">
    <source>
        <dbReference type="Google" id="ProtNLM"/>
    </source>
</evidence>
<evidence type="ECO:0000313" key="1">
    <source>
        <dbReference type="EMBL" id="KAL3387485.1"/>
    </source>
</evidence>
<sequence>MLLVGNVFGGRCGAEALGLGLMSLNPAYRFALPPGLAAKTTRCLTFDQAARLRRRFFGAAAATATSRHCWLYIYTETTRRARVVMISFYDKTQSNRK</sequence>
<dbReference type="Proteomes" id="UP001627154">
    <property type="component" value="Unassembled WGS sequence"/>
</dbReference>
<dbReference type="EMBL" id="JBJJXI010000137">
    <property type="protein sequence ID" value="KAL3387485.1"/>
    <property type="molecule type" value="Genomic_DNA"/>
</dbReference>
<name>A0ABD2W357_9HYME</name>
<evidence type="ECO:0000313" key="2">
    <source>
        <dbReference type="Proteomes" id="UP001627154"/>
    </source>
</evidence>
<protein>
    <recommendedName>
        <fullName evidence="3">Secreted protein</fullName>
    </recommendedName>
</protein>
<dbReference type="AlphaFoldDB" id="A0ABD2W357"/>
<accession>A0ABD2W357</accession>
<comment type="caution">
    <text evidence="1">The sequence shown here is derived from an EMBL/GenBank/DDBJ whole genome shotgun (WGS) entry which is preliminary data.</text>
</comment>
<organism evidence="1 2">
    <name type="scientific">Trichogramma kaykai</name>
    <dbReference type="NCBI Taxonomy" id="54128"/>
    <lineage>
        <taxon>Eukaryota</taxon>
        <taxon>Metazoa</taxon>
        <taxon>Ecdysozoa</taxon>
        <taxon>Arthropoda</taxon>
        <taxon>Hexapoda</taxon>
        <taxon>Insecta</taxon>
        <taxon>Pterygota</taxon>
        <taxon>Neoptera</taxon>
        <taxon>Endopterygota</taxon>
        <taxon>Hymenoptera</taxon>
        <taxon>Apocrita</taxon>
        <taxon>Proctotrupomorpha</taxon>
        <taxon>Chalcidoidea</taxon>
        <taxon>Trichogrammatidae</taxon>
        <taxon>Trichogramma</taxon>
    </lineage>
</organism>
<reference evidence="1 2" key="1">
    <citation type="journal article" date="2024" name="bioRxiv">
        <title>A reference genome for Trichogramma kaykai: A tiny desert-dwelling parasitoid wasp with competing sex-ratio distorters.</title>
        <authorList>
            <person name="Culotta J."/>
            <person name="Lindsey A.R."/>
        </authorList>
    </citation>
    <scope>NUCLEOTIDE SEQUENCE [LARGE SCALE GENOMIC DNA]</scope>
    <source>
        <strain evidence="1 2">KSX58</strain>
    </source>
</reference>
<proteinExistence type="predicted"/>
<gene>
    <name evidence="1" type="ORF">TKK_017398</name>
</gene>